<accession>A0ABV8UK69</accession>
<keyword evidence="2" id="KW-0378">Hydrolase</keyword>
<dbReference type="InterPro" id="IPR008565">
    <property type="entry name" value="TtsA-like_GH18_dom"/>
</dbReference>
<dbReference type="RefSeq" id="WP_382421244.1">
    <property type="nucleotide sequence ID" value="NZ_JBHSCW010000003.1"/>
</dbReference>
<proteinExistence type="predicted"/>
<evidence type="ECO:0000259" key="1">
    <source>
        <dbReference type="Pfam" id="PF05838"/>
    </source>
</evidence>
<protein>
    <submittedName>
        <fullName evidence="2">Glycosyl hydrolase 108 family protein</fullName>
    </submittedName>
</protein>
<evidence type="ECO:0000313" key="2">
    <source>
        <dbReference type="EMBL" id="MFC4350899.1"/>
    </source>
</evidence>
<reference evidence="3" key="1">
    <citation type="journal article" date="2019" name="Int. J. Syst. Evol. Microbiol.">
        <title>The Global Catalogue of Microorganisms (GCM) 10K type strain sequencing project: providing services to taxonomists for standard genome sequencing and annotation.</title>
        <authorList>
            <consortium name="The Broad Institute Genomics Platform"/>
            <consortium name="The Broad Institute Genome Sequencing Center for Infectious Disease"/>
            <person name="Wu L."/>
            <person name="Ma J."/>
        </authorList>
    </citation>
    <scope>NUCLEOTIDE SEQUENCE [LARGE SCALE GENOMIC DNA]</scope>
    <source>
        <strain evidence="3">CECT 8472</strain>
    </source>
</reference>
<evidence type="ECO:0000313" key="3">
    <source>
        <dbReference type="Proteomes" id="UP001595799"/>
    </source>
</evidence>
<gene>
    <name evidence="2" type="ORF">ACFOW6_05020</name>
</gene>
<comment type="caution">
    <text evidence="2">The sequence shown here is derived from an EMBL/GenBank/DDBJ whole genome shotgun (WGS) entry which is preliminary data.</text>
</comment>
<name>A0ABV8UK69_9PROT</name>
<feature type="domain" description="TtsA-like Glycoside hydrolase family 108" evidence="1">
    <location>
        <begin position="51"/>
        <end position="90"/>
    </location>
</feature>
<dbReference type="Pfam" id="PF05838">
    <property type="entry name" value="Glyco_hydro_108"/>
    <property type="match status" value="1"/>
</dbReference>
<dbReference type="Proteomes" id="UP001595799">
    <property type="component" value="Unassembled WGS sequence"/>
</dbReference>
<sequence>MFPSCRMTVGCSYGMYLRIPVWGKSRGFRSHKEVSAVNSPLSVRRVRSRLYPDAEASDVRHLDRAAAAALYREHFWQAQHCERLPLPVFDTAMS</sequence>
<keyword evidence="3" id="KW-1185">Reference proteome</keyword>
<dbReference type="EMBL" id="JBHSCW010000003">
    <property type="protein sequence ID" value="MFC4350899.1"/>
    <property type="molecule type" value="Genomic_DNA"/>
</dbReference>
<dbReference type="GO" id="GO:0016787">
    <property type="term" value="F:hydrolase activity"/>
    <property type="evidence" value="ECO:0007669"/>
    <property type="project" value="UniProtKB-KW"/>
</dbReference>
<organism evidence="2 3">
    <name type="scientific">Fodinicurvata halophila</name>
    <dbReference type="NCBI Taxonomy" id="1419723"/>
    <lineage>
        <taxon>Bacteria</taxon>
        <taxon>Pseudomonadati</taxon>
        <taxon>Pseudomonadota</taxon>
        <taxon>Alphaproteobacteria</taxon>
        <taxon>Rhodospirillales</taxon>
        <taxon>Rhodovibrionaceae</taxon>
        <taxon>Fodinicurvata</taxon>
    </lineage>
</organism>